<evidence type="ECO:0000256" key="9">
    <source>
        <dbReference type="ARBA" id="ARBA00022729"/>
    </source>
</evidence>
<dbReference type="Pfam" id="PF21365">
    <property type="entry name" value="Glyco_hydro_31_3rd"/>
    <property type="match status" value="1"/>
</dbReference>
<dbReference type="GO" id="GO:0008422">
    <property type="term" value="F:beta-glucosidase activity"/>
    <property type="evidence" value="ECO:0007669"/>
    <property type="project" value="UniProtKB-EC"/>
</dbReference>
<dbReference type="SUPFAM" id="SSF74650">
    <property type="entry name" value="Galactose mutarotase-like"/>
    <property type="match status" value="1"/>
</dbReference>
<gene>
    <name evidence="23" type="ORF">P170DRAFT_480390</name>
</gene>
<evidence type="ECO:0000313" key="24">
    <source>
        <dbReference type="Proteomes" id="UP000234275"/>
    </source>
</evidence>
<dbReference type="CDD" id="cd14752">
    <property type="entry name" value="GH31_N"/>
    <property type="match status" value="1"/>
</dbReference>
<keyword evidence="13 17" id="KW-0326">Glycosidase</keyword>
<keyword evidence="11" id="KW-0325">Glycoprotein</keyword>
<comment type="subcellular location">
    <subcellularLocation>
        <location evidence="3">Secreted</location>
    </subcellularLocation>
</comment>
<dbReference type="EC" id="3.2.1.20" evidence="5"/>
<keyword evidence="14" id="KW-0961">Cell wall biogenesis/degradation</keyword>
<name>A0A2I2FVH4_9EURO</name>
<evidence type="ECO:0000256" key="2">
    <source>
        <dbReference type="ARBA" id="ARBA00001657"/>
    </source>
</evidence>
<evidence type="ECO:0000256" key="6">
    <source>
        <dbReference type="ARBA" id="ARBA00012744"/>
    </source>
</evidence>
<dbReference type="InterPro" id="IPR000322">
    <property type="entry name" value="Glyco_hydro_31_TIM"/>
</dbReference>
<evidence type="ECO:0000256" key="10">
    <source>
        <dbReference type="ARBA" id="ARBA00022801"/>
    </source>
</evidence>
<evidence type="ECO:0000259" key="20">
    <source>
        <dbReference type="Pfam" id="PF01055"/>
    </source>
</evidence>
<evidence type="ECO:0000256" key="13">
    <source>
        <dbReference type="ARBA" id="ARBA00023295"/>
    </source>
</evidence>
<evidence type="ECO:0000256" key="15">
    <source>
        <dbReference type="ARBA" id="ARBA00023326"/>
    </source>
</evidence>
<evidence type="ECO:0000256" key="11">
    <source>
        <dbReference type="ARBA" id="ARBA00023180"/>
    </source>
</evidence>
<dbReference type="Gene3D" id="3.20.20.80">
    <property type="entry name" value="Glycosidases"/>
    <property type="match status" value="1"/>
</dbReference>
<keyword evidence="9 19" id="KW-0732">Signal</keyword>
<evidence type="ECO:0000259" key="21">
    <source>
        <dbReference type="Pfam" id="PF13802"/>
    </source>
</evidence>
<dbReference type="InterPro" id="IPR025887">
    <property type="entry name" value="Glyco_hydro_31_N_dom"/>
</dbReference>
<accession>A0A2I2FVH4</accession>
<evidence type="ECO:0000256" key="4">
    <source>
        <dbReference type="ARBA" id="ARBA00007806"/>
    </source>
</evidence>
<dbReference type="InterPro" id="IPR013780">
    <property type="entry name" value="Glyco_hydro_b"/>
</dbReference>
<proteinExistence type="inferred from homology"/>
<evidence type="ECO:0000256" key="3">
    <source>
        <dbReference type="ARBA" id="ARBA00004613"/>
    </source>
</evidence>
<dbReference type="STRING" id="1392250.A0A2I2FVH4"/>
<evidence type="ECO:0000256" key="14">
    <source>
        <dbReference type="ARBA" id="ARBA00023316"/>
    </source>
</evidence>
<feature type="chain" id="PRO_5014178209" description="Probable alpha/beta-glucosidase agdC" evidence="19">
    <location>
        <begin position="22"/>
        <end position="884"/>
    </location>
</feature>
<keyword evidence="10 17" id="KW-0378">Hydrolase</keyword>
<comment type="function">
    <text evidence="16">Glucosidase involved in the degradation of cellulosic biomass. Has both alpha- and beta-glucosidase activity.</text>
</comment>
<dbReference type="GO" id="GO:0004558">
    <property type="term" value="F:alpha-1,4-glucosidase activity"/>
    <property type="evidence" value="ECO:0007669"/>
    <property type="project" value="UniProtKB-EC"/>
</dbReference>
<dbReference type="PROSITE" id="PS00129">
    <property type="entry name" value="GLYCOSYL_HYDROL_F31_1"/>
    <property type="match status" value="1"/>
</dbReference>
<comment type="catalytic activity">
    <reaction evidence="2">
        <text>Hydrolysis of terminal, non-reducing (1-&gt;4)-linked alpha-D-glucose residues with release of alpha-D-glucose.</text>
        <dbReference type="EC" id="3.2.1.20"/>
    </reaction>
</comment>
<dbReference type="RefSeq" id="XP_024699942.1">
    <property type="nucleotide sequence ID" value="XM_024853770.1"/>
</dbReference>
<dbReference type="OrthoDB" id="5839090at2759"/>
<keyword evidence="15" id="KW-0624">Polysaccharide degradation</keyword>
<evidence type="ECO:0000256" key="8">
    <source>
        <dbReference type="ARBA" id="ARBA00022525"/>
    </source>
</evidence>
<feature type="domain" description="Glycoside hydrolase family 31 TIM barrel" evidence="20">
    <location>
        <begin position="264"/>
        <end position="672"/>
    </location>
</feature>
<feature type="domain" description="Glycosyl hydrolase family 31 C-terminal" evidence="22">
    <location>
        <begin position="680"/>
        <end position="768"/>
    </location>
</feature>
<dbReference type="InterPro" id="IPR011013">
    <property type="entry name" value="Gal_mutarotase_sf_dom"/>
</dbReference>
<organism evidence="23 24">
    <name type="scientific">Aspergillus steynii IBT 23096</name>
    <dbReference type="NCBI Taxonomy" id="1392250"/>
    <lineage>
        <taxon>Eukaryota</taxon>
        <taxon>Fungi</taxon>
        <taxon>Dikarya</taxon>
        <taxon>Ascomycota</taxon>
        <taxon>Pezizomycotina</taxon>
        <taxon>Eurotiomycetes</taxon>
        <taxon>Eurotiomycetidae</taxon>
        <taxon>Eurotiales</taxon>
        <taxon>Aspergillaceae</taxon>
        <taxon>Aspergillus</taxon>
        <taxon>Aspergillus subgen. Circumdati</taxon>
    </lineage>
</organism>
<keyword evidence="8" id="KW-0964">Secreted</keyword>
<dbReference type="PANTHER" id="PTHR22762">
    <property type="entry name" value="ALPHA-GLUCOSIDASE"/>
    <property type="match status" value="1"/>
</dbReference>
<dbReference type="AlphaFoldDB" id="A0A2I2FVH4"/>
<dbReference type="Gene3D" id="2.60.40.1760">
    <property type="entry name" value="glycosyl hydrolase (family 31)"/>
    <property type="match status" value="1"/>
</dbReference>
<dbReference type="Pfam" id="PF13802">
    <property type="entry name" value="Gal_mutarotas_2"/>
    <property type="match status" value="1"/>
</dbReference>
<dbReference type="InterPro" id="IPR048395">
    <property type="entry name" value="Glyco_hydro_31_C"/>
</dbReference>
<reference evidence="23 24" key="1">
    <citation type="submission" date="2016-12" db="EMBL/GenBank/DDBJ databases">
        <title>The genomes of Aspergillus section Nigri reveals drivers in fungal speciation.</title>
        <authorList>
            <consortium name="DOE Joint Genome Institute"/>
            <person name="Vesth T.C."/>
            <person name="Nybo J."/>
            <person name="Theobald S."/>
            <person name="Brandl J."/>
            <person name="Frisvad J.C."/>
            <person name="Nielsen K.F."/>
            <person name="Lyhne E.K."/>
            <person name="Kogle M.E."/>
            <person name="Kuo A."/>
            <person name="Riley R."/>
            <person name="Clum A."/>
            <person name="Nolan M."/>
            <person name="Lipzen A."/>
            <person name="Salamov A."/>
            <person name="Henrissat B."/>
            <person name="Wiebenga A."/>
            <person name="De Vries R.P."/>
            <person name="Grigoriev I.V."/>
            <person name="Mortensen U.H."/>
            <person name="Andersen M.R."/>
            <person name="Baker S.E."/>
        </authorList>
    </citation>
    <scope>NUCLEOTIDE SEQUENCE [LARGE SCALE GENOMIC DNA]</scope>
    <source>
        <strain evidence="23 24">IBT 23096</strain>
    </source>
</reference>
<evidence type="ECO:0000259" key="22">
    <source>
        <dbReference type="Pfam" id="PF21365"/>
    </source>
</evidence>
<evidence type="ECO:0000256" key="12">
    <source>
        <dbReference type="ARBA" id="ARBA00023277"/>
    </source>
</evidence>
<dbReference type="Pfam" id="PF01055">
    <property type="entry name" value="Glyco_hydro_31_2nd"/>
    <property type="match status" value="1"/>
</dbReference>
<comment type="similarity">
    <text evidence="4 17">Belongs to the glycosyl hydrolase 31 family.</text>
</comment>
<evidence type="ECO:0000256" key="19">
    <source>
        <dbReference type="SAM" id="SignalP"/>
    </source>
</evidence>
<dbReference type="PANTHER" id="PTHR22762:SF67">
    <property type="entry name" value="ALPHA_BETA-GLUCOSIDASE AGDC-RELATED"/>
    <property type="match status" value="1"/>
</dbReference>
<dbReference type="SUPFAM" id="SSF51011">
    <property type="entry name" value="Glycosyl hydrolase domain"/>
    <property type="match status" value="1"/>
</dbReference>
<evidence type="ECO:0000256" key="16">
    <source>
        <dbReference type="ARBA" id="ARBA00025512"/>
    </source>
</evidence>
<dbReference type="EMBL" id="MSFO01000009">
    <property type="protein sequence ID" value="PLB44640.1"/>
    <property type="molecule type" value="Genomic_DNA"/>
</dbReference>
<evidence type="ECO:0000256" key="5">
    <source>
        <dbReference type="ARBA" id="ARBA00012741"/>
    </source>
</evidence>
<dbReference type="VEuPathDB" id="FungiDB:P170DRAFT_480390"/>
<dbReference type="Proteomes" id="UP000234275">
    <property type="component" value="Unassembled WGS sequence"/>
</dbReference>
<keyword evidence="12" id="KW-0119">Carbohydrate metabolism</keyword>
<feature type="region of interest" description="Disordered" evidence="18">
    <location>
        <begin position="441"/>
        <end position="491"/>
    </location>
</feature>
<feature type="domain" description="Glycoside hydrolase family 31 N-terminal" evidence="21">
    <location>
        <begin position="110"/>
        <end position="216"/>
    </location>
</feature>
<dbReference type="GeneID" id="36561468"/>
<dbReference type="SUPFAM" id="SSF51445">
    <property type="entry name" value="(Trans)glycosidases"/>
    <property type="match status" value="1"/>
</dbReference>
<comment type="caution">
    <text evidence="23">The sequence shown here is derived from an EMBL/GenBank/DDBJ whole genome shotgun (WGS) entry which is preliminary data.</text>
</comment>
<dbReference type="Gene3D" id="2.60.40.1180">
    <property type="entry name" value="Golgi alpha-mannosidase II"/>
    <property type="match status" value="2"/>
</dbReference>
<evidence type="ECO:0000256" key="7">
    <source>
        <dbReference type="ARBA" id="ARBA00014002"/>
    </source>
</evidence>
<protein>
    <recommendedName>
        <fullName evidence="7">Probable alpha/beta-glucosidase agdC</fullName>
        <ecNumber evidence="5">3.2.1.20</ecNumber>
        <ecNumber evidence="6">3.2.1.21</ecNumber>
    </recommendedName>
</protein>
<comment type="catalytic activity">
    <reaction evidence="1">
        <text>Hydrolysis of terminal, non-reducing beta-D-glucosyl residues with release of beta-D-glucose.</text>
        <dbReference type="EC" id="3.2.1.21"/>
    </reaction>
</comment>
<keyword evidence="24" id="KW-1185">Reference proteome</keyword>
<dbReference type="GO" id="GO:0000272">
    <property type="term" value="P:polysaccharide catabolic process"/>
    <property type="evidence" value="ECO:0007669"/>
    <property type="project" value="UniProtKB-KW"/>
</dbReference>
<evidence type="ECO:0000256" key="1">
    <source>
        <dbReference type="ARBA" id="ARBA00000448"/>
    </source>
</evidence>
<evidence type="ECO:0000313" key="23">
    <source>
        <dbReference type="EMBL" id="PLB44640.1"/>
    </source>
</evidence>
<dbReference type="EC" id="3.2.1.21" evidence="6"/>
<feature type="compositionally biased region" description="Pro residues" evidence="18">
    <location>
        <begin position="447"/>
        <end position="463"/>
    </location>
</feature>
<evidence type="ECO:0000256" key="18">
    <source>
        <dbReference type="SAM" id="MobiDB-lite"/>
    </source>
</evidence>
<dbReference type="CDD" id="cd06602">
    <property type="entry name" value="GH31_MGAM_SI_GAA"/>
    <property type="match status" value="1"/>
</dbReference>
<dbReference type="InterPro" id="IPR017853">
    <property type="entry name" value="GH"/>
</dbReference>
<sequence length="884" mass="99372">MLGSLLLLAPLAGAAVIGSRADSQDCPGYKASNVRERGNSLTADLTLAGKPCNSYGTDLKHLKLLVEYQTDERLHVMIYDADEQVYQVPESVLPRVGGRHSSEDDSVLNFDYEEEPFSFTVSRGDEVLFDTSASNLVFQSQYLNIRTRLPEDPYLYGLGEHSDPLRLPTENYTRTLWNRDAYGTGENTNLYGAHPVYYDHRGKSGTHGVFLLNSNGMDIRISKSEDGEQYLEYNALGGILDFYFFTGNTPKEASIEYSKVVGLPAMQSYWSFGFHQCKYGYRDVYQVAEVVYNYSQAKIPLETMWTDIDYMDRRKVFTLDQERFPINRTRELVAYLHEHDQHYIVMVDPAVSTAENAAFERGLEQEIFLQTQNDSLYKGAVWPGVTAFPDWFHPDIQDYWNDEFARFFDADTGVDIDGLWIDMNEASNFCPYPCQNPEKYAVENELPPSPPPVRPGSPRPLPGFPDSFQPSSSKRSFKRASPGKGRKIGLPGRDLINPAYKIQNAAGSLSNKTINTDVIHAGEGYADYDTHNLYGTMMSSASRVAMEQRRPDVRPLIITRSTFAGAGAHVGHWLGDNLSQWSQYRFSISQIVAFASMFQVPMVGADVCGFGSHTTEELCARWASLGAFYTFFRNHNEIGSISQEFYLWPTVAESARKAIEIRYKLLDYIYTQFHRQSTTGEPFLQPMFYLYPEDKKTFSNGLQFFYGDAILISPVTEENQTSVTAYFPKDIFYDWYTGAPLRGKGTNVTLSNVDITHIPIHIRGGSIVPVRSSSAMTTTELRQKSFELIVAPGLDGTASGSLYLDDGDSLKQKSTSEVQFEYRRGTLFVKGKFDRKADVKIQAVTVLGHSRVSTASSDSEETGSQRVTIPTQVELTGPTEVPLN</sequence>
<evidence type="ECO:0000256" key="17">
    <source>
        <dbReference type="RuleBase" id="RU361185"/>
    </source>
</evidence>
<feature type="signal peptide" evidence="19">
    <location>
        <begin position="1"/>
        <end position="21"/>
    </location>
</feature>
<dbReference type="GO" id="GO:0030246">
    <property type="term" value="F:carbohydrate binding"/>
    <property type="evidence" value="ECO:0007669"/>
    <property type="project" value="InterPro"/>
</dbReference>
<dbReference type="GO" id="GO:0005576">
    <property type="term" value="C:extracellular region"/>
    <property type="evidence" value="ECO:0007669"/>
    <property type="project" value="UniProtKB-SubCell"/>
</dbReference>
<dbReference type="GO" id="GO:0071555">
    <property type="term" value="P:cell wall organization"/>
    <property type="evidence" value="ECO:0007669"/>
    <property type="project" value="UniProtKB-KW"/>
</dbReference>
<dbReference type="InterPro" id="IPR030458">
    <property type="entry name" value="Glyco_hydro_31_AS"/>
</dbReference>